<evidence type="ECO:0000256" key="5">
    <source>
        <dbReference type="ARBA" id="ARBA00022989"/>
    </source>
</evidence>
<proteinExistence type="predicted"/>
<dbReference type="PANTHER" id="PTHR14969">
    <property type="entry name" value="SPHINGOSINE-1-PHOSPHATE PHOSPHOHYDROLASE"/>
    <property type="match status" value="1"/>
</dbReference>
<dbReference type="GO" id="GO:0016787">
    <property type="term" value="F:hydrolase activity"/>
    <property type="evidence" value="ECO:0007669"/>
    <property type="project" value="UniProtKB-KW"/>
</dbReference>
<dbReference type="PANTHER" id="PTHR14969:SF62">
    <property type="entry name" value="DECAPRENYLPHOSPHORYL-5-PHOSPHORIBOSE PHOSPHATASE RV3807C-RELATED"/>
    <property type="match status" value="1"/>
</dbReference>
<evidence type="ECO:0000256" key="2">
    <source>
        <dbReference type="ARBA" id="ARBA00022475"/>
    </source>
</evidence>
<comment type="caution">
    <text evidence="8">The sequence shown here is derived from an EMBL/GenBank/DDBJ whole genome shotgun (WGS) entry which is preliminary data.</text>
</comment>
<keyword evidence="2" id="KW-1003">Cell membrane</keyword>
<dbReference type="InterPro" id="IPR036938">
    <property type="entry name" value="PAP2/HPO_sf"/>
</dbReference>
<evidence type="ECO:0000313" key="8">
    <source>
        <dbReference type="EMBL" id="RYV51335.1"/>
    </source>
</evidence>
<dbReference type="EMBL" id="SDWW01000018">
    <property type="protein sequence ID" value="RYV51335.1"/>
    <property type="molecule type" value="Genomic_DNA"/>
</dbReference>
<dbReference type="Gene3D" id="1.20.144.10">
    <property type="entry name" value="Phosphatidic acid phosphatase type 2/haloperoxidase"/>
    <property type="match status" value="1"/>
</dbReference>
<keyword evidence="5" id="KW-1133">Transmembrane helix</keyword>
<keyword evidence="3" id="KW-0812">Transmembrane</keyword>
<feature type="domain" description="Phosphatidic acid phosphatase type 2/haloperoxidase" evidence="7">
    <location>
        <begin position="63"/>
        <end position="175"/>
    </location>
</feature>
<dbReference type="AlphaFoldDB" id="A0A4Q5N011"/>
<reference evidence="8 9" key="1">
    <citation type="submission" date="2019-01" db="EMBL/GenBank/DDBJ databases">
        <title>Novel species of Cellulomonas.</title>
        <authorList>
            <person name="Liu Q."/>
            <person name="Xin Y.-H."/>
        </authorList>
    </citation>
    <scope>NUCLEOTIDE SEQUENCE [LARGE SCALE GENOMIC DNA]</scope>
    <source>
        <strain evidence="8 9">HLT2-17</strain>
    </source>
</reference>
<dbReference type="Pfam" id="PF01569">
    <property type="entry name" value="PAP2"/>
    <property type="match status" value="1"/>
</dbReference>
<evidence type="ECO:0000259" key="7">
    <source>
        <dbReference type="SMART" id="SM00014"/>
    </source>
</evidence>
<evidence type="ECO:0000256" key="3">
    <source>
        <dbReference type="ARBA" id="ARBA00022692"/>
    </source>
</evidence>
<name>A0A4Q5N011_9MICO</name>
<keyword evidence="4" id="KW-0378">Hydrolase</keyword>
<keyword evidence="9" id="KW-1185">Reference proteome</keyword>
<evidence type="ECO:0000256" key="6">
    <source>
        <dbReference type="ARBA" id="ARBA00023136"/>
    </source>
</evidence>
<dbReference type="Proteomes" id="UP000293764">
    <property type="component" value="Unassembled WGS sequence"/>
</dbReference>
<sequence length="187" mass="19296">MRKVQSAAGQVDQAAYAALTRPNAPLLDRALFALTRGADYSKLSLAAAAALALAGGPRGRRSAVHGLAGLGLTALVANTAIKPLTHRRRPERAPEPVRATEWIVTTPRSTSFPSGHTAAAVAFATGVAHEWPTAAVPLTGLAALVGYSRVRTGVHFPGDVVAGALLGGGLALAASRLLDRLERPHPR</sequence>
<dbReference type="GO" id="GO:0005886">
    <property type="term" value="C:plasma membrane"/>
    <property type="evidence" value="ECO:0007669"/>
    <property type="project" value="UniProtKB-SubCell"/>
</dbReference>
<dbReference type="InterPro" id="IPR000326">
    <property type="entry name" value="PAP2/HPO"/>
</dbReference>
<keyword evidence="6" id="KW-0472">Membrane</keyword>
<accession>A0A4Q5N011</accession>
<protein>
    <submittedName>
        <fullName evidence="8">Phosphatase PAP2 family protein</fullName>
    </submittedName>
</protein>
<organism evidence="8 9">
    <name type="scientific">Pengzhenrongella frigida</name>
    <dbReference type="NCBI Taxonomy" id="1259133"/>
    <lineage>
        <taxon>Bacteria</taxon>
        <taxon>Bacillati</taxon>
        <taxon>Actinomycetota</taxon>
        <taxon>Actinomycetes</taxon>
        <taxon>Micrococcales</taxon>
        <taxon>Pengzhenrongella</taxon>
    </lineage>
</organism>
<evidence type="ECO:0000313" key="9">
    <source>
        <dbReference type="Proteomes" id="UP000293764"/>
    </source>
</evidence>
<evidence type="ECO:0000256" key="4">
    <source>
        <dbReference type="ARBA" id="ARBA00022801"/>
    </source>
</evidence>
<dbReference type="SMART" id="SM00014">
    <property type="entry name" value="acidPPc"/>
    <property type="match status" value="1"/>
</dbReference>
<dbReference type="SUPFAM" id="SSF48317">
    <property type="entry name" value="Acid phosphatase/Vanadium-dependent haloperoxidase"/>
    <property type="match status" value="1"/>
</dbReference>
<comment type="subcellular location">
    <subcellularLocation>
        <location evidence="1">Cell membrane</location>
        <topology evidence="1">Multi-pass membrane protein</topology>
    </subcellularLocation>
</comment>
<gene>
    <name evidence="8" type="ORF">EUA98_09010</name>
</gene>
<evidence type="ECO:0000256" key="1">
    <source>
        <dbReference type="ARBA" id="ARBA00004651"/>
    </source>
</evidence>